<organism evidence="1 2">
    <name type="scientific">Mycteria americana</name>
    <name type="common">Wood stork</name>
    <dbReference type="NCBI Taxonomy" id="33587"/>
    <lineage>
        <taxon>Eukaryota</taxon>
        <taxon>Metazoa</taxon>
        <taxon>Chordata</taxon>
        <taxon>Craniata</taxon>
        <taxon>Vertebrata</taxon>
        <taxon>Euteleostomi</taxon>
        <taxon>Archelosauria</taxon>
        <taxon>Archosauria</taxon>
        <taxon>Dinosauria</taxon>
        <taxon>Saurischia</taxon>
        <taxon>Theropoda</taxon>
        <taxon>Coelurosauria</taxon>
        <taxon>Aves</taxon>
        <taxon>Neognathae</taxon>
        <taxon>Neoaves</taxon>
        <taxon>Aequornithes</taxon>
        <taxon>Ciconiiformes</taxon>
        <taxon>Ciconiidae</taxon>
        <taxon>Mycteria</taxon>
    </lineage>
</organism>
<sequence length="318" mass="36001">MPMNLIAFYDETTGSVDVYRAMDAVYIDFSKPVDAVSYSILIAKWGSYGLDAFQKVSEKLAELSGSMNNDQWLEICMMASYKKHASEDNTGINTKETEHTLSKIRNNGMLGRGATGMLEGGGTTQRDLDRNLMKFMNRIEYFICYSQLMCGKLKSPIRTRREDKPGKRLGSPGGQEVEYNNNHILDCLRRSTVTKSRHVIIPFYSSKPHLKHCVLHCEYCVSTVSGQKWNNLVNQCMKQTLLNMQTEGLDGSLPHPTVRECKSRCVGLSCPYGLNHNKHISIKPVKSHSIGYGLVIHLCKVLLLWHQKKTARAEWESE</sequence>
<name>A0AAN7SAI2_MYCAM</name>
<dbReference type="EMBL" id="JAUNZN010000004">
    <property type="protein sequence ID" value="KAK4823173.1"/>
    <property type="molecule type" value="Genomic_DNA"/>
</dbReference>
<dbReference type="AlphaFoldDB" id="A0AAN7SAI2"/>
<dbReference type="Proteomes" id="UP001333110">
    <property type="component" value="Unassembled WGS sequence"/>
</dbReference>
<evidence type="ECO:0000313" key="2">
    <source>
        <dbReference type="Proteomes" id="UP001333110"/>
    </source>
</evidence>
<accession>A0AAN7SAI2</accession>
<gene>
    <name evidence="1" type="ORF">QYF61_027077</name>
</gene>
<keyword evidence="2" id="KW-1185">Reference proteome</keyword>
<comment type="caution">
    <text evidence="1">The sequence shown here is derived from an EMBL/GenBank/DDBJ whole genome shotgun (WGS) entry which is preliminary data.</text>
</comment>
<protein>
    <submittedName>
        <fullName evidence="1">Uncharacterized protein</fullName>
    </submittedName>
</protein>
<feature type="non-terminal residue" evidence="1">
    <location>
        <position position="318"/>
    </location>
</feature>
<evidence type="ECO:0000313" key="1">
    <source>
        <dbReference type="EMBL" id="KAK4823173.1"/>
    </source>
</evidence>
<proteinExistence type="predicted"/>
<reference evidence="1 2" key="1">
    <citation type="journal article" date="2023" name="J. Hered.">
        <title>Chromosome-level genome of the wood stork (Mycteria americana) provides insight into avian chromosome evolution.</title>
        <authorList>
            <person name="Flamio R. Jr."/>
            <person name="Ramstad K.M."/>
        </authorList>
    </citation>
    <scope>NUCLEOTIDE SEQUENCE [LARGE SCALE GENOMIC DNA]</scope>
    <source>
        <strain evidence="1">JAX WOST 10</strain>
    </source>
</reference>